<accession>A0A067NA83</accession>
<feature type="compositionally biased region" description="Basic and acidic residues" evidence="1">
    <location>
        <begin position="175"/>
        <end position="206"/>
    </location>
</feature>
<keyword evidence="4" id="KW-1185">Reference proteome</keyword>
<dbReference type="STRING" id="930990.A0A067NA83"/>
<dbReference type="OrthoDB" id="2357150at2759"/>
<dbReference type="CDD" id="cd13179">
    <property type="entry name" value="RanBD_RanBP1"/>
    <property type="match status" value="1"/>
</dbReference>
<evidence type="ECO:0000259" key="2">
    <source>
        <dbReference type="PROSITE" id="PS50196"/>
    </source>
</evidence>
<dbReference type="AlphaFoldDB" id="A0A067NA83"/>
<protein>
    <recommendedName>
        <fullName evidence="2">RanBD1 domain-containing protein</fullName>
    </recommendedName>
</protein>
<dbReference type="Gene3D" id="2.30.29.30">
    <property type="entry name" value="Pleckstrin-homology domain (PH domain)/Phosphotyrosine-binding domain (PTB)"/>
    <property type="match status" value="1"/>
</dbReference>
<dbReference type="InterPro" id="IPR011993">
    <property type="entry name" value="PH-like_dom_sf"/>
</dbReference>
<evidence type="ECO:0000256" key="1">
    <source>
        <dbReference type="SAM" id="MobiDB-lite"/>
    </source>
</evidence>
<dbReference type="SUPFAM" id="SSF50729">
    <property type="entry name" value="PH domain-like"/>
    <property type="match status" value="1"/>
</dbReference>
<dbReference type="InterPro" id="IPR000156">
    <property type="entry name" value="Ran_bind_dom"/>
</dbReference>
<dbReference type="GO" id="GO:0005643">
    <property type="term" value="C:nuclear pore"/>
    <property type="evidence" value="ECO:0007669"/>
    <property type="project" value="TreeGrafter"/>
</dbReference>
<feature type="domain" description="RanBD1" evidence="2">
    <location>
        <begin position="18"/>
        <end position="155"/>
    </location>
</feature>
<feature type="compositionally biased region" description="Low complexity" evidence="1">
    <location>
        <begin position="160"/>
        <end position="174"/>
    </location>
</feature>
<gene>
    <name evidence="3" type="ORF">BOTBODRAFT_183440</name>
</gene>
<name>A0A067NA83_BOTB1</name>
<dbReference type="HOGENOM" id="CLU_067861_1_1_1"/>
<reference evidence="4" key="1">
    <citation type="journal article" date="2014" name="Proc. Natl. Acad. Sci. U.S.A.">
        <title>Extensive sampling of basidiomycete genomes demonstrates inadequacy of the white-rot/brown-rot paradigm for wood decay fungi.</title>
        <authorList>
            <person name="Riley R."/>
            <person name="Salamov A.A."/>
            <person name="Brown D.W."/>
            <person name="Nagy L.G."/>
            <person name="Floudas D."/>
            <person name="Held B.W."/>
            <person name="Levasseur A."/>
            <person name="Lombard V."/>
            <person name="Morin E."/>
            <person name="Otillar R."/>
            <person name="Lindquist E.A."/>
            <person name="Sun H."/>
            <person name="LaButti K.M."/>
            <person name="Schmutz J."/>
            <person name="Jabbour D."/>
            <person name="Luo H."/>
            <person name="Baker S.E."/>
            <person name="Pisabarro A.G."/>
            <person name="Walton J.D."/>
            <person name="Blanchette R.A."/>
            <person name="Henrissat B."/>
            <person name="Martin F."/>
            <person name="Cullen D."/>
            <person name="Hibbett D.S."/>
            <person name="Grigoriev I.V."/>
        </authorList>
    </citation>
    <scope>NUCLEOTIDE SEQUENCE [LARGE SCALE GENOMIC DNA]</scope>
    <source>
        <strain evidence="4">FD-172 SS1</strain>
    </source>
</reference>
<dbReference type="GO" id="GO:0005737">
    <property type="term" value="C:cytoplasm"/>
    <property type="evidence" value="ECO:0007669"/>
    <property type="project" value="TreeGrafter"/>
</dbReference>
<organism evidence="3 4">
    <name type="scientific">Botryobasidium botryosum (strain FD-172 SS1)</name>
    <dbReference type="NCBI Taxonomy" id="930990"/>
    <lineage>
        <taxon>Eukaryota</taxon>
        <taxon>Fungi</taxon>
        <taxon>Dikarya</taxon>
        <taxon>Basidiomycota</taxon>
        <taxon>Agaricomycotina</taxon>
        <taxon>Agaricomycetes</taxon>
        <taxon>Cantharellales</taxon>
        <taxon>Botryobasidiaceae</taxon>
        <taxon>Botryobasidium</taxon>
    </lineage>
</organism>
<dbReference type="GO" id="GO:0005096">
    <property type="term" value="F:GTPase activator activity"/>
    <property type="evidence" value="ECO:0007669"/>
    <property type="project" value="TreeGrafter"/>
</dbReference>
<dbReference type="FunCoup" id="A0A067NA83">
    <property type="interactions" value="637"/>
</dbReference>
<proteinExistence type="predicted"/>
<dbReference type="InterPro" id="IPR045255">
    <property type="entry name" value="RanBP1-like"/>
</dbReference>
<dbReference type="InParanoid" id="A0A067NA83"/>
<evidence type="ECO:0000313" key="3">
    <source>
        <dbReference type="EMBL" id="KDQ20701.1"/>
    </source>
</evidence>
<dbReference type="SMART" id="SM00160">
    <property type="entry name" value="RanBD"/>
    <property type="match status" value="1"/>
</dbReference>
<feature type="region of interest" description="Disordered" evidence="1">
    <location>
        <begin position="155"/>
        <end position="206"/>
    </location>
</feature>
<evidence type="ECO:0000313" key="4">
    <source>
        <dbReference type="Proteomes" id="UP000027195"/>
    </source>
</evidence>
<dbReference type="PROSITE" id="PS50196">
    <property type="entry name" value="RANBD1"/>
    <property type="match status" value="1"/>
</dbReference>
<dbReference type="PANTHER" id="PTHR23138:SF87">
    <property type="entry name" value="E3 SUMO-PROTEIN LIGASE RANBP2"/>
    <property type="match status" value="1"/>
</dbReference>
<dbReference type="PANTHER" id="PTHR23138">
    <property type="entry name" value="RAN BINDING PROTEIN"/>
    <property type="match status" value="1"/>
</dbReference>
<dbReference type="Proteomes" id="UP000027195">
    <property type="component" value="Unassembled WGS sequence"/>
</dbReference>
<dbReference type="EMBL" id="KL198017">
    <property type="protein sequence ID" value="KDQ20701.1"/>
    <property type="molecule type" value="Genomic_DNA"/>
</dbReference>
<sequence>MSNPLGDVNQTHDEADPHFEPIVRLTEQVETKTNEEDEEVIFKMRAKLFRFDASGAEWKERGTGDVRLLARKDTKKVRLVMRRDKTLKVCANHIITSDMALQANVSSDRSWVWKVAADVSDGEPTSETLAIRFASPENANAFKTAFESAQETNKNIGDSAAAAAPKTEAPAATEQKPEETKEETKVEDAPKTEEVVEEKKEEAKEA</sequence>
<dbReference type="FunFam" id="2.30.29.30:FF:000018">
    <property type="entry name" value="E3 SUMO-protein ligase RanBP2"/>
    <property type="match status" value="1"/>
</dbReference>
<dbReference type="InterPro" id="IPR045256">
    <property type="entry name" value="RanBP1_RanBD"/>
</dbReference>
<dbReference type="Pfam" id="PF00638">
    <property type="entry name" value="Ran_BP1"/>
    <property type="match status" value="1"/>
</dbReference>
<dbReference type="GO" id="GO:0006913">
    <property type="term" value="P:nucleocytoplasmic transport"/>
    <property type="evidence" value="ECO:0007669"/>
    <property type="project" value="InterPro"/>
</dbReference>